<dbReference type="EMBL" id="SEYY01013609">
    <property type="protein sequence ID" value="KAB7500563.1"/>
    <property type="molecule type" value="Genomic_DNA"/>
</dbReference>
<dbReference type="GO" id="GO:0046933">
    <property type="term" value="F:proton-transporting ATP synthase activity, rotational mechanism"/>
    <property type="evidence" value="ECO:0007669"/>
    <property type="project" value="InterPro"/>
</dbReference>
<evidence type="ECO:0000256" key="1">
    <source>
        <dbReference type="ARBA" id="ARBA00009502"/>
    </source>
</evidence>
<dbReference type="Pfam" id="PF04627">
    <property type="entry name" value="ATP-synt_Eps"/>
    <property type="match status" value="1"/>
</dbReference>
<name>A0A5N5T267_9CRUS</name>
<dbReference type="CDD" id="cd12153">
    <property type="entry name" value="F1-ATPase_epsilon"/>
    <property type="match status" value="1"/>
</dbReference>
<evidence type="ECO:0000313" key="3">
    <source>
        <dbReference type="Proteomes" id="UP000326759"/>
    </source>
</evidence>
<dbReference type="GO" id="GO:0045259">
    <property type="term" value="C:proton-transporting ATP synthase complex"/>
    <property type="evidence" value="ECO:0007669"/>
    <property type="project" value="InterPro"/>
</dbReference>
<dbReference type="InterPro" id="IPR006721">
    <property type="entry name" value="ATP_synth_F1_esu_mt"/>
</dbReference>
<keyword evidence="3" id="KW-1185">Reference proteome</keyword>
<dbReference type="InterPro" id="IPR036742">
    <property type="entry name" value="ATP_synth_F1_esu_sf_mt"/>
</dbReference>
<dbReference type="GO" id="GO:0005743">
    <property type="term" value="C:mitochondrial inner membrane"/>
    <property type="evidence" value="ECO:0007669"/>
    <property type="project" value="InterPro"/>
</dbReference>
<comment type="similarity">
    <text evidence="1">Belongs to the eukaryotic ATPase epsilon family.</text>
</comment>
<proteinExistence type="inferred from homology"/>
<dbReference type="SUPFAM" id="SSF48690">
    <property type="entry name" value="Epsilon subunit of mitochondrial F1F0-ATP synthase"/>
    <property type="match status" value="1"/>
</dbReference>
<comment type="caution">
    <text evidence="2">The sequence shown here is derived from an EMBL/GenBank/DDBJ whole genome shotgun (WGS) entry which is preliminary data.</text>
</comment>
<organism evidence="2 3">
    <name type="scientific">Armadillidium nasatum</name>
    <dbReference type="NCBI Taxonomy" id="96803"/>
    <lineage>
        <taxon>Eukaryota</taxon>
        <taxon>Metazoa</taxon>
        <taxon>Ecdysozoa</taxon>
        <taxon>Arthropoda</taxon>
        <taxon>Crustacea</taxon>
        <taxon>Multicrustacea</taxon>
        <taxon>Malacostraca</taxon>
        <taxon>Eumalacostraca</taxon>
        <taxon>Peracarida</taxon>
        <taxon>Isopoda</taxon>
        <taxon>Oniscidea</taxon>
        <taxon>Crinocheta</taxon>
        <taxon>Armadillidiidae</taxon>
        <taxon>Armadillidium</taxon>
    </lineage>
</organism>
<reference evidence="2 3" key="1">
    <citation type="journal article" date="2019" name="PLoS Biol.">
        <title>Sex chromosomes control vertical transmission of feminizing Wolbachia symbionts in an isopod.</title>
        <authorList>
            <person name="Becking T."/>
            <person name="Chebbi M.A."/>
            <person name="Giraud I."/>
            <person name="Moumen B."/>
            <person name="Laverre T."/>
            <person name="Caubet Y."/>
            <person name="Peccoud J."/>
            <person name="Gilbert C."/>
            <person name="Cordaux R."/>
        </authorList>
    </citation>
    <scope>NUCLEOTIDE SEQUENCE [LARGE SCALE GENOMIC DNA]</scope>
    <source>
        <strain evidence="2">ANa2</strain>
        <tissue evidence="2">Whole body excluding digestive tract and cuticle</tissue>
    </source>
</reference>
<gene>
    <name evidence="2" type="ORF">Anas_10701</name>
</gene>
<dbReference type="AlphaFoldDB" id="A0A5N5T267"/>
<dbReference type="Gene3D" id="1.10.1620.20">
    <property type="entry name" value="ATP synthase, F1 complex, epsilon subunit superfamily, mitochondrial"/>
    <property type="match status" value="1"/>
</dbReference>
<sequence>MRGYEFPRHYIRSVKHAISRRQRYVQYSTIAARLVRQALKSDIRADAMKRDGVQGLQMSKCS</sequence>
<evidence type="ECO:0000313" key="2">
    <source>
        <dbReference type="EMBL" id="KAB7500563.1"/>
    </source>
</evidence>
<dbReference type="Proteomes" id="UP000326759">
    <property type="component" value="Unassembled WGS sequence"/>
</dbReference>
<protein>
    <submittedName>
        <fullName evidence="2">Uncharacterized protein</fullName>
    </submittedName>
</protein>
<accession>A0A5N5T267</accession>
<dbReference type="OrthoDB" id="269124at2759"/>